<accession>A0ABY7D8R2</accession>
<feature type="compositionally biased region" description="Low complexity" evidence="1">
    <location>
        <begin position="8"/>
        <end position="32"/>
    </location>
</feature>
<evidence type="ECO:0000256" key="2">
    <source>
        <dbReference type="SAM" id="Phobius"/>
    </source>
</evidence>
<feature type="compositionally biased region" description="Basic and acidic residues" evidence="1">
    <location>
        <begin position="296"/>
        <end position="309"/>
    </location>
</feature>
<feature type="region of interest" description="Disordered" evidence="1">
    <location>
        <begin position="253"/>
        <end position="313"/>
    </location>
</feature>
<dbReference type="RefSeq" id="XP_053028855.1">
    <property type="nucleotide sequence ID" value="XM_053164891.1"/>
</dbReference>
<evidence type="ECO:0000313" key="4">
    <source>
        <dbReference type="Proteomes" id="UP001164743"/>
    </source>
</evidence>
<feature type="compositionally biased region" description="Pro residues" evidence="1">
    <location>
        <begin position="126"/>
        <end position="137"/>
    </location>
</feature>
<sequence>MPPPHIPPAAANSPPSTRSTTSSQTHSSSYPRAVPPARPRTRSTSGSRDASGGGAADCPLDPAMDLSLSYLTPELLLSAAPPNPALPSATTSPLAPRSAPADPGPPAPRPASSHPCHAASKGIPSPAIPPKPSPPFAPAQAPHSPAKSHLVLLLCMSAASALVYWFYHSRPHSAPLNHPLAREPAPTKDLFPAAIINKPRVVEEEDNAPIPDDNRKLESALDIDQPEKDNPSPLGALPIVPDTEPDQVVLLSRDKSKPADNLKSLPAPDTHHPVQSVKSPAEEEAPNPNVGPPPTRLDKAAATEDKRNGTDQPVSLLPERRLLPPDYVFWTPVFALIGTLLLLPHWISGRKEAGAGEPLSVDKLLSSLEERADPPGLFGELFLTKHCPSKHFYLFPFMSLSLSTA</sequence>
<feature type="region of interest" description="Disordered" evidence="1">
    <location>
        <begin position="78"/>
        <end position="143"/>
    </location>
</feature>
<keyword evidence="4" id="KW-1185">Reference proteome</keyword>
<feature type="compositionally biased region" description="Low complexity" evidence="1">
    <location>
        <begin position="110"/>
        <end position="125"/>
    </location>
</feature>
<evidence type="ECO:0000256" key="1">
    <source>
        <dbReference type="SAM" id="MobiDB-lite"/>
    </source>
</evidence>
<reference evidence="3" key="1">
    <citation type="submission" date="2022-10" db="EMBL/GenBank/DDBJ databases">
        <title>Puccinia triticina Genome sequencing and assembly.</title>
        <authorList>
            <person name="Li C."/>
        </authorList>
    </citation>
    <scope>NUCLEOTIDE SEQUENCE</scope>
    <source>
        <strain evidence="3">Pt15</strain>
    </source>
</reference>
<name>A0ABY7D8R2_9BASI</name>
<gene>
    <name evidence="3" type="ORF">PtA15_18A360</name>
</gene>
<feature type="compositionally biased region" description="Low complexity" evidence="1">
    <location>
        <begin position="78"/>
        <end position="101"/>
    </location>
</feature>
<feature type="transmembrane region" description="Helical" evidence="2">
    <location>
        <begin position="327"/>
        <end position="347"/>
    </location>
</feature>
<dbReference type="Proteomes" id="UP001164743">
    <property type="component" value="Chromosome 18A"/>
</dbReference>
<feature type="region of interest" description="Disordered" evidence="1">
    <location>
        <begin position="1"/>
        <end position="63"/>
    </location>
</feature>
<protein>
    <submittedName>
        <fullName evidence="3">Uncharacterized protein</fullName>
    </submittedName>
</protein>
<proteinExistence type="predicted"/>
<keyword evidence="2" id="KW-1133">Transmembrane helix</keyword>
<keyword evidence="2" id="KW-0472">Membrane</keyword>
<evidence type="ECO:0000313" key="3">
    <source>
        <dbReference type="EMBL" id="WAQ93300.1"/>
    </source>
</evidence>
<dbReference type="GeneID" id="77805786"/>
<dbReference type="EMBL" id="CP110438">
    <property type="protein sequence ID" value="WAQ93300.1"/>
    <property type="molecule type" value="Genomic_DNA"/>
</dbReference>
<keyword evidence="2" id="KW-0812">Transmembrane</keyword>
<organism evidence="3 4">
    <name type="scientific">Puccinia triticina</name>
    <dbReference type="NCBI Taxonomy" id="208348"/>
    <lineage>
        <taxon>Eukaryota</taxon>
        <taxon>Fungi</taxon>
        <taxon>Dikarya</taxon>
        <taxon>Basidiomycota</taxon>
        <taxon>Pucciniomycotina</taxon>
        <taxon>Pucciniomycetes</taxon>
        <taxon>Pucciniales</taxon>
        <taxon>Pucciniaceae</taxon>
        <taxon>Puccinia</taxon>
    </lineage>
</organism>